<dbReference type="InterPro" id="IPR026816">
    <property type="entry name" value="Flavodoxin_dom"/>
</dbReference>
<protein>
    <recommendedName>
        <fullName evidence="1">Flavodoxin-like domain-containing protein</fullName>
    </recommendedName>
</protein>
<evidence type="ECO:0000259" key="1">
    <source>
        <dbReference type="PROSITE" id="PS50902"/>
    </source>
</evidence>
<dbReference type="Pfam" id="PF12724">
    <property type="entry name" value="Flavodoxin_5"/>
    <property type="match status" value="1"/>
</dbReference>
<dbReference type="GO" id="GO:0070819">
    <property type="term" value="F:menaquinone-dependent protoporphyrinogen oxidase activity"/>
    <property type="evidence" value="ECO:0007669"/>
    <property type="project" value="TreeGrafter"/>
</dbReference>
<dbReference type="Proteomes" id="UP000250179">
    <property type="component" value="Chromosome"/>
</dbReference>
<evidence type="ECO:0000313" key="2">
    <source>
        <dbReference type="EMBL" id="ASJ02020.1"/>
    </source>
</evidence>
<dbReference type="EMBL" id="CP014862">
    <property type="protein sequence ID" value="ASJ02020.1"/>
    <property type="molecule type" value="Genomic_DNA"/>
</dbReference>
<dbReference type="Gene3D" id="3.40.50.360">
    <property type="match status" value="1"/>
</dbReference>
<dbReference type="PROSITE" id="PS50902">
    <property type="entry name" value="FLAVODOXIN_LIKE"/>
    <property type="match status" value="1"/>
</dbReference>
<reference evidence="2 3" key="1">
    <citation type="submission" date="2016-03" db="EMBL/GenBank/DDBJ databases">
        <title>Complete genome sequence of Thermococcus profundus strain DT5432.</title>
        <authorList>
            <person name="Oger P.M."/>
        </authorList>
    </citation>
    <scope>NUCLEOTIDE SEQUENCE [LARGE SCALE GENOMIC DNA]</scope>
    <source>
        <strain evidence="2 3">DT 5432</strain>
    </source>
</reference>
<gene>
    <name evidence="2" type="ORF">A3L09_01440</name>
</gene>
<accession>A0A2Z2M6M6</accession>
<dbReference type="GeneID" id="33319032"/>
<dbReference type="PANTHER" id="PTHR38030">
    <property type="entry name" value="PROTOPORPHYRINOGEN IX DEHYDROGENASE [MENAQUINONE]"/>
    <property type="match status" value="1"/>
</dbReference>
<dbReference type="AlphaFoldDB" id="A0A2Z2M6M6"/>
<dbReference type="InterPro" id="IPR052200">
    <property type="entry name" value="Protoporphyrinogen_IX_DH"/>
</dbReference>
<feature type="domain" description="Flavodoxin-like" evidence="1">
    <location>
        <begin position="3"/>
        <end position="169"/>
    </location>
</feature>
<keyword evidence="3" id="KW-1185">Reference proteome</keyword>
<evidence type="ECO:0000313" key="3">
    <source>
        <dbReference type="Proteomes" id="UP000250179"/>
    </source>
</evidence>
<dbReference type="OrthoDB" id="103611at2157"/>
<organism evidence="2 3">
    <name type="scientific">Thermococcus profundus</name>
    <dbReference type="NCBI Taxonomy" id="49899"/>
    <lineage>
        <taxon>Archaea</taxon>
        <taxon>Methanobacteriati</taxon>
        <taxon>Methanobacteriota</taxon>
        <taxon>Thermococci</taxon>
        <taxon>Thermococcales</taxon>
        <taxon>Thermococcaceae</taxon>
        <taxon>Thermococcus</taxon>
    </lineage>
</organism>
<dbReference type="InterPro" id="IPR029039">
    <property type="entry name" value="Flavoprotein-like_sf"/>
</dbReference>
<dbReference type="GO" id="GO:0010181">
    <property type="term" value="F:FMN binding"/>
    <property type="evidence" value="ECO:0007669"/>
    <property type="project" value="InterPro"/>
</dbReference>
<dbReference type="PANTHER" id="PTHR38030:SF2">
    <property type="entry name" value="PROTOPORPHYRINOGEN IX DEHYDROGENASE [QUINONE]"/>
    <property type="match status" value="1"/>
</dbReference>
<dbReference type="RefSeq" id="WP_157727175.1">
    <property type="nucleotide sequence ID" value="NZ_CP014862.1"/>
</dbReference>
<dbReference type="KEGG" id="tprf:A3L09_01440"/>
<dbReference type="InterPro" id="IPR008254">
    <property type="entry name" value="Flavodoxin/NO_synth"/>
</dbReference>
<proteinExistence type="predicted"/>
<name>A0A2Z2M6M6_THEPR</name>
<dbReference type="SUPFAM" id="SSF52218">
    <property type="entry name" value="Flavoproteins"/>
    <property type="match status" value="1"/>
</dbReference>
<sequence length="205" mass="24149">MRVLIVYTTRYGSTEKAVKLTASLLREKGHEVDVKRVENNPAPEGYDLVIMAAPVYRDGPHWDLMEWVERHKEKLEEVPKAFFLVAMHLAGSVFMGRLHGGIAYSQPLIEAFEVPPFYGTLIGGEVEPEKLSEEDRRKMERFYLALGEKLERKSLYREEDVRAFVRRTLLYYDWFGKHFRRGELEKVRNFDFMEKMRELERNAEG</sequence>
<dbReference type="GO" id="GO:0006783">
    <property type="term" value="P:heme biosynthetic process"/>
    <property type="evidence" value="ECO:0007669"/>
    <property type="project" value="TreeGrafter"/>
</dbReference>